<feature type="transmembrane region" description="Helical" evidence="1">
    <location>
        <begin position="87"/>
        <end position="106"/>
    </location>
</feature>
<reference evidence="2 3" key="1">
    <citation type="submission" date="2021-02" db="EMBL/GenBank/DDBJ databases">
        <title>Leptospira ainlahdjerensis sp. nov., Leptospira ainazelensis sp. nov., Leptospira abararensis sp. nov. and Leptospira chreensis sp. nov., four new species isolated from water sources in Algeria.</title>
        <authorList>
            <person name="Amara Korba A."/>
            <person name="Kainiu M."/>
            <person name="Vincent A.T."/>
            <person name="Mariet J.-F."/>
            <person name="Veyrier F.J."/>
            <person name="Goarant C."/>
            <person name="Picardeau M."/>
        </authorList>
    </citation>
    <scope>NUCLEOTIDE SEQUENCE [LARGE SCALE GENOMIC DNA]</scope>
    <source>
        <strain evidence="2 3">201903070</strain>
    </source>
</reference>
<gene>
    <name evidence="2" type="ORF">JWG45_05700</name>
</gene>
<proteinExistence type="predicted"/>
<keyword evidence="1" id="KW-0812">Transmembrane</keyword>
<dbReference type="RefSeq" id="WP_205278800.1">
    <property type="nucleotide sequence ID" value="NZ_JAFFPU010000024.1"/>
</dbReference>
<dbReference type="Proteomes" id="UP000724686">
    <property type="component" value="Unassembled WGS sequence"/>
</dbReference>
<organism evidence="2 3">
    <name type="scientific">Leptospira ainlahdjerensis</name>
    <dbReference type="NCBI Taxonomy" id="2810033"/>
    <lineage>
        <taxon>Bacteria</taxon>
        <taxon>Pseudomonadati</taxon>
        <taxon>Spirochaetota</taxon>
        <taxon>Spirochaetia</taxon>
        <taxon>Leptospirales</taxon>
        <taxon>Leptospiraceae</taxon>
        <taxon>Leptospira</taxon>
    </lineage>
</organism>
<evidence type="ECO:0000313" key="3">
    <source>
        <dbReference type="Proteomes" id="UP000724686"/>
    </source>
</evidence>
<keyword evidence="1" id="KW-0472">Membrane</keyword>
<feature type="transmembrane region" description="Helical" evidence="1">
    <location>
        <begin position="57"/>
        <end position="75"/>
    </location>
</feature>
<keyword evidence="1" id="KW-1133">Transmembrane helix</keyword>
<accession>A0ABS2U8F0</accession>
<sequence length="212" mass="24156">MEKINLALQKWKTALNQNEGVSTLAVILAGISRFLPHPSNFTSIGAMTVYSGARVRGWKSFLFPMFILLTTDYILSRVHNYEMFYEGFFLVYFSLMINVFLGKCFLKNQKNLMFVSGVALLASVQFFTISNFSVWAFSSLYTKTWDGLLTCYLVAIPYFAGTLLGDLLYTSVLFGILDRVESKVKGRISILKNRIKKEPPFESKRVTLQNTK</sequence>
<comment type="caution">
    <text evidence="2">The sequence shown here is derived from an EMBL/GenBank/DDBJ whole genome shotgun (WGS) entry which is preliminary data.</text>
</comment>
<name>A0ABS2U8F0_9LEPT</name>
<evidence type="ECO:0000313" key="2">
    <source>
        <dbReference type="EMBL" id="MBM9576646.1"/>
    </source>
</evidence>
<evidence type="ECO:0000256" key="1">
    <source>
        <dbReference type="SAM" id="Phobius"/>
    </source>
</evidence>
<dbReference type="InterPro" id="IPR046487">
    <property type="entry name" value="DUF6580"/>
</dbReference>
<feature type="transmembrane region" description="Helical" evidence="1">
    <location>
        <begin position="113"/>
        <end position="135"/>
    </location>
</feature>
<feature type="transmembrane region" description="Helical" evidence="1">
    <location>
        <begin position="155"/>
        <end position="177"/>
    </location>
</feature>
<protein>
    <recommendedName>
        <fullName evidence="4">Lysoplasmalogenase</fullName>
    </recommendedName>
</protein>
<dbReference type="EMBL" id="JAFFPU010000024">
    <property type="protein sequence ID" value="MBM9576646.1"/>
    <property type="molecule type" value="Genomic_DNA"/>
</dbReference>
<evidence type="ECO:0008006" key="4">
    <source>
        <dbReference type="Google" id="ProtNLM"/>
    </source>
</evidence>
<keyword evidence="3" id="KW-1185">Reference proteome</keyword>
<dbReference type="Pfam" id="PF20221">
    <property type="entry name" value="DUF6580"/>
    <property type="match status" value="1"/>
</dbReference>